<dbReference type="NCBIfam" id="TIGR00254">
    <property type="entry name" value="GGDEF"/>
    <property type="match status" value="1"/>
</dbReference>
<dbReference type="SMART" id="SM00267">
    <property type="entry name" value="GGDEF"/>
    <property type="match status" value="1"/>
</dbReference>
<dbReference type="PANTHER" id="PTHR45138:SF9">
    <property type="entry name" value="DIGUANYLATE CYCLASE DGCM-RELATED"/>
    <property type="match status" value="1"/>
</dbReference>
<dbReference type="InterPro" id="IPR050469">
    <property type="entry name" value="Diguanylate_Cyclase"/>
</dbReference>
<reference evidence="2 3" key="1">
    <citation type="submission" date="2017-09" db="EMBL/GenBank/DDBJ databases">
        <title>Depth-based differentiation of microbial function through sediment-hosted aquifers and enrichment of novel symbionts in the deep terrestrial subsurface.</title>
        <authorList>
            <person name="Probst A.J."/>
            <person name="Ladd B."/>
            <person name="Jarett J.K."/>
            <person name="Geller-Mcgrath D.E."/>
            <person name="Sieber C.M."/>
            <person name="Emerson J.B."/>
            <person name="Anantharaman K."/>
            <person name="Thomas B.C."/>
            <person name="Malmstrom R."/>
            <person name="Stieglmeier M."/>
            <person name="Klingl A."/>
            <person name="Woyke T."/>
            <person name="Ryan C.M."/>
            <person name="Banfield J.F."/>
        </authorList>
    </citation>
    <scope>NUCLEOTIDE SEQUENCE [LARGE SCALE GENOMIC DNA]</scope>
    <source>
        <strain evidence="2">CG10_big_fil_rev_8_21_14_0_10_50_16</strain>
    </source>
</reference>
<dbReference type="Gene3D" id="3.30.70.270">
    <property type="match status" value="1"/>
</dbReference>
<dbReference type="GO" id="GO:0052621">
    <property type="term" value="F:diguanylate cyclase activity"/>
    <property type="evidence" value="ECO:0007669"/>
    <property type="project" value="TreeGrafter"/>
</dbReference>
<dbReference type="AlphaFoldDB" id="A0A2H0RMI7"/>
<dbReference type="Proteomes" id="UP000230084">
    <property type="component" value="Unassembled WGS sequence"/>
</dbReference>
<dbReference type="InterPro" id="IPR000160">
    <property type="entry name" value="GGDEF_dom"/>
</dbReference>
<dbReference type="InterPro" id="IPR043128">
    <property type="entry name" value="Rev_trsase/Diguanyl_cyclase"/>
</dbReference>
<proteinExistence type="predicted"/>
<protein>
    <recommendedName>
        <fullName evidence="1">GGDEF domain-containing protein</fullName>
    </recommendedName>
</protein>
<feature type="domain" description="GGDEF" evidence="1">
    <location>
        <begin position="67"/>
        <end position="209"/>
    </location>
</feature>
<evidence type="ECO:0000313" key="2">
    <source>
        <dbReference type="EMBL" id="PIR47713.1"/>
    </source>
</evidence>
<dbReference type="Pfam" id="PF00990">
    <property type="entry name" value="GGDEF"/>
    <property type="match status" value="1"/>
</dbReference>
<organism evidence="2 3">
    <name type="scientific">Candidatus Uhrbacteria bacterium CG10_big_fil_rev_8_21_14_0_10_50_16</name>
    <dbReference type="NCBI Taxonomy" id="1975039"/>
    <lineage>
        <taxon>Bacteria</taxon>
        <taxon>Candidatus Uhriibacteriota</taxon>
    </lineage>
</organism>
<dbReference type="SUPFAM" id="SSF55073">
    <property type="entry name" value="Nucleotide cyclase"/>
    <property type="match status" value="1"/>
</dbReference>
<evidence type="ECO:0000259" key="1">
    <source>
        <dbReference type="PROSITE" id="PS50887"/>
    </source>
</evidence>
<comment type="caution">
    <text evidence="2">The sequence shown here is derived from an EMBL/GenBank/DDBJ whole genome shotgun (WGS) entry which is preliminary data.</text>
</comment>
<dbReference type="EMBL" id="PCYM01000002">
    <property type="protein sequence ID" value="PIR47713.1"/>
    <property type="molecule type" value="Genomic_DNA"/>
</dbReference>
<dbReference type="CDD" id="cd01949">
    <property type="entry name" value="GGDEF"/>
    <property type="match status" value="1"/>
</dbReference>
<dbReference type="InterPro" id="IPR029787">
    <property type="entry name" value="Nucleotide_cyclase"/>
</dbReference>
<gene>
    <name evidence="2" type="ORF">COV06_01820</name>
</gene>
<evidence type="ECO:0000313" key="3">
    <source>
        <dbReference type="Proteomes" id="UP000230084"/>
    </source>
</evidence>
<name>A0A2H0RMI7_9BACT</name>
<dbReference type="PROSITE" id="PS50887">
    <property type="entry name" value="GGDEF"/>
    <property type="match status" value="1"/>
</dbReference>
<dbReference type="PANTHER" id="PTHR45138">
    <property type="entry name" value="REGULATORY COMPONENTS OF SENSORY TRANSDUCTION SYSTEM"/>
    <property type="match status" value="1"/>
</dbReference>
<accession>A0A2H0RMI7</accession>
<sequence>MKSSLPPPDDCSPEAVAALHARVRELQTQLLDERRMSRTDYLTGLMNLRGMEETLLRMAATCMRERKPLSVIFLDLQGFKQINDTYGQPTGDHVLRHVGKVLGAVYTGDTDSLSVLRPLDAAARVGGDEFVVLLPGADFEVTRRVAQRLEFVLGEKEFVALNTPFWGLGIHRGIGTIISREDLKNPIASLYQPVAAAMSANKRIKKSQQ</sequence>